<dbReference type="Pfam" id="PF04053">
    <property type="entry name" value="B-prop_COPA_B_2nd"/>
    <property type="match status" value="1"/>
</dbReference>
<dbReference type="InterPro" id="IPR010714">
    <property type="entry name" value="Coatomer_asu_C"/>
</dbReference>
<dbReference type="GO" id="GO:0006891">
    <property type="term" value="P:intra-Golgi vesicle-mediated transport"/>
    <property type="evidence" value="ECO:0007669"/>
    <property type="project" value="TreeGrafter"/>
</dbReference>
<dbReference type="FunFam" id="2.130.10.10:FF:000010">
    <property type="entry name" value="Coatomer subunit alpha"/>
    <property type="match status" value="1"/>
</dbReference>
<dbReference type="Pfam" id="PF00400">
    <property type="entry name" value="WD40"/>
    <property type="match status" value="6"/>
</dbReference>
<dbReference type="Gene3D" id="1.25.40.470">
    <property type="match status" value="1"/>
</dbReference>
<dbReference type="InterPro" id="IPR036322">
    <property type="entry name" value="WD40_repeat_dom_sf"/>
</dbReference>
<dbReference type="InterPro" id="IPR020472">
    <property type="entry name" value="WD40_PAC1"/>
</dbReference>
<dbReference type="FunFam" id="1.25.40.470:FF:000002">
    <property type="entry name" value="Coatomer subunit alpha"/>
    <property type="match status" value="1"/>
</dbReference>
<feature type="domain" description="Coatomer alpha subunit C-terminal" evidence="19">
    <location>
        <begin position="816"/>
        <end position="1195"/>
    </location>
</feature>
<proteinExistence type="predicted"/>
<feature type="repeat" description="WD" evidence="17">
    <location>
        <begin position="202"/>
        <end position="243"/>
    </location>
</feature>
<evidence type="ECO:0000259" key="19">
    <source>
        <dbReference type="Pfam" id="PF06957"/>
    </source>
</evidence>
<evidence type="ECO:0000256" key="8">
    <source>
        <dbReference type="ARBA" id="ARBA00022927"/>
    </source>
</evidence>
<evidence type="ECO:0000313" key="21">
    <source>
        <dbReference type="EMBL" id="KAG8185683.1"/>
    </source>
</evidence>
<evidence type="ECO:0000259" key="20">
    <source>
        <dbReference type="Pfam" id="PF23953"/>
    </source>
</evidence>
<dbReference type="GO" id="GO:0006888">
    <property type="term" value="P:endoplasmic reticulum to Golgi vesicle-mediated transport"/>
    <property type="evidence" value="ECO:0007669"/>
    <property type="project" value="InterPro"/>
</dbReference>
<dbReference type="PRINTS" id="PR00320">
    <property type="entry name" value="GPROTEINBRPT"/>
</dbReference>
<feature type="repeat" description="WD" evidence="17">
    <location>
        <begin position="246"/>
        <end position="287"/>
    </location>
</feature>
<dbReference type="InterPro" id="IPR016391">
    <property type="entry name" value="Coatomer_asu"/>
</dbReference>
<dbReference type="Proteomes" id="UP000827092">
    <property type="component" value="Unassembled WGS sequence"/>
</dbReference>
<evidence type="ECO:0000256" key="13">
    <source>
        <dbReference type="ARBA" id="ARBA00057585"/>
    </source>
</evidence>
<evidence type="ECO:0000259" key="18">
    <source>
        <dbReference type="Pfam" id="PF04053"/>
    </source>
</evidence>
<dbReference type="InterPro" id="IPR001680">
    <property type="entry name" value="WD40_rpt"/>
</dbReference>
<organism evidence="21 22">
    <name type="scientific">Oedothorax gibbosus</name>
    <dbReference type="NCBI Taxonomy" id="931172"/>
    <lineage>
        <taxon>Eukaryota</taxon>
        <taxon>Metazoa</taxon>
        <taxon>Ecdysozoa</taxon>
        <taxon>Arthropoda</taxon>
        <taxon>Chelicerata</taxon>
        <taxon>Arachnida</taxon>
        <taxon>Araneae</taxon>
        <taxon>Araneomorphae</taxon>
        <taxon>Entelegynae</taxon>
        <taxon>Araneoidea</taxon>
        <taxon>Linyphiidae</taxon>
        <taxon>Erigoninae</taxon>
        <taxon>Oedothorax</taxon>
    </lineage>
</organism>
<evidence type="ECO:0000256" key="14">
    <source>
        <dbReference type="ARBA" id="ARBA00062633"/>
    </source>
</evidence>
<dbReference type="InterPro" id="IPR047312">
    <property type="entry name" value="Coatomer_alpha_WD-assoc_reg"/>
</dbReference>
<dbReference type="GO" id="GO:0006890">
    <property type="term" value="P:retrograde vesicle-mediated transport, Golgi to endoplasmic reticulum"/>
    <property type="evidence" value="ECO:0007669"/>
    <property type="project" value="TreeGrafter"/>
</dbReference>
<evidence type="ECO:0000313" key="22">
    <source>
        <dbReference type="Proteomes" id="UP000827092"/>
    </source>
</evidence>
<keyword evidence="5 17" id="KW-0853">WD repeat</keyword>
<evidence type="ECO:0000256" key="2">
    <source>
        <dbReference type="ARBA" id="ARBA00004347"/>
    </source>
</evidence>
<evidence type="ECO:0000256" key="5">
    <source>
        <dbReference type="ARBA" id="ARBA00022574"/>
    </source>
</evidence>
<feature type="repeat" description="WD" evidence="17">
    <location>
        <begin position="47"/>
        <end position="88"/>
    </location>
</feature>
<evidence type="ECO:0000256" key="17">
    <source>
        <dbReference type="PROSITE-ProRule" id="PRU00221"/>
    </source>
</evidence>
<dbReference type="Pfam" id="PF06957">
    <property type="entry name" value="COPI_C"/>
    <property type="match status" value="1"/>
</dbReference>
<dbReference type="Gene3D" id="2.130.10.10">
    <property type="entry name" value="YVTN repeat-like/Quinoprotein amine dehydrogenase"/>
    <property type="match status" value="1"/>
</dbReference>
<feature type="domain" description="COPA/B second beta-propeller" evidence="18">
    <location>
        <begin position="361"/>
        <end position="583"/>
    </location>
</feature>
<dbReference type="SUPFAM" id="SSF51004">
    <property type="entry name" value="C-terminal (heme d1) domain of cytochrome cd1-nitrite reductase"/>
    <property type="match status" value="1"/>
</dbReference>
<evidence type="ECO:0000256" key="16">
    <source>
        <dbReference type="PIRNR" id="PIRNR003354"/>
    </source>
</evidence>
<evidence type="ECO:0000256" key="3">
    <source>
        <dbReference type="ARBA" id="ARBA00022448"/>
    </source>
</evidence>
<dbReference type="InterPro" id="IPR015943">
    <property type="entry name" value="WD40/YVTN_repeat-like_dom_sf"/>
</dbReference>
<dbReference type="SUPFAM" id="SSF50978">
    <property type="entry name" value="WD40 repeat-like"/>
    <property type="match status" value="1"/>
</dbReference>
<evidence type="ECO:0000256" key="12">
    <source>
        <dbReference type="ARBA" id="ARBA00024791"/>
    </source>
</evidence>
<dbReference type="InterPro" id="IPR011048">
    <property type="entry name" value="Haem_d1_sf"/>
</dbReference>
<dbReference type="CDD" id="cd00200">
    <property type="entry name" value="WD40"/>
    <property type="match status" value="1"/>
</dbReference>
<comment type="function">
    <text evidence="12">The coatomer is a cytosolic protein complex that binds to dilysine motifs and reversibly associates with Golgi non-clathrin-coated vesicles, which further mediate biosynthetic protein transport from the ER, via the Golgi up to the trans Golgi network. Coatomer complex is required for budding from Golgi membranes, and is essential for the retrograde Golgi-to-ER transport of dilysine-tagged proteins. In mammals, the coatomer can only be recruited by membranes associated to ADP-ribosylation factors (ARFs), which are small GTP-binding proteins; the complex also influences the Golgi structural integrity, as well as the processing, activity, and endocytic recycling of LDL receptors.</text>
</comment>
<dbReference type="GO" id="GO:0000139">
    <property type="term" value="C:Golgi membrane"/>
    <property type="evidence" value="ECO:0007669"/>
    <property type="project" value="UniProtKB-SubCell"/>
</dbReference>
<evidence type="ECO:0000256" key="4">
    <source>
        <dbReference type="ARBA" id="ARBA00022490"/>
    </source>
</evidence>
<accession>A0AAV6UPQ5</accession>
<dbReference type="InterPro" id="IPR019775">
    <property type="entry name" value="WD40_repeat_CS"/>
</dbReference>
<keyword evidence="7 16" id="KW-0931">ER-Golgi transport</keyword>
<name>A0AAV6UPQ5_9ARAC</name>
<dbReference type="GO" id="GO:0005198">
    <property type="term" value="F:structural molecule activity"/>
    <property type="evidence" value="ECO:0007669"/>
    <property type="project" value="InterPro"/>
</dbReference>
<evidence type="ECO:0000256" key="15">
    <source>
        <dbReference type="ARBA" id="ARBA00073979"/>
    </source>
</evidence>
<dbReference type="Pfam" id="PF23953">
    <property type="entry name" value="TPR_COPA_B"/>
    <property type="match status" value="1"/>
</dbReference>
<feature type="repeat" description="WD" evidence="17">
    <location>
        <begin position="89"/>
        <end position="130"/>
    </location>
</feature>
<keyword evidence="10 16" id="KW-0472">Membrane</keyword>
<comment type="subcellular location">
    <subcellularLocation>
        <location evidence="16">Cytoplasm</location>
    </subcellularLocation>
    <subcellularLocation>
        <location evidence="1 16">Golgi apparatus membrane</location>
        <topology evidence="1 16">Peripheral membrane protein</topology>
        <orientation evidence="1">Cytoplasmic side</orientation>
    </subcellularLocation>
    <subcellularLocation>
        <location evidence="2">Cytoplasmic vesicle</location>
        <location evidence="2">COPI-coated vesicle membrane</location>
        <topology evidence="2">Peripheral membrane protein</topology>
        <orientation evidence="2">Cytoplasmic side</orientation>
    </subcellularLocation>
</comment>
<keyword evidence="3 16" id="KW-0813">Transport</keyword>
<keyword evidence="22" id="KW-1185">Reference proteome</keyword>
<evidence type="ECO:0000256" key="7">
    <source>
        <dbReference type="ARBA" id="ARBA00022892"/>
    </source>
</evidence>
<dbReference type="PANTHER" id="PTHR19876">
    <property type="entry name" value="COATOMER"/>
    <property type="match status" value="1"/>
</dbReference>
<gene>
    <name evidence="21" type="ORF">JTE90_003222</name>
</gene>
<dbReference type="SMART" id="SM00320">
    <property type="entry name" value="WD40"/>
    <property type="match status" value="7"/>
</dbReference>
<comment type="caution">
    <text evidence="21">The sequence shown here is derived from an EMBL/GenBank/DDBJ whole genome shotgun (WGS) entry which is preliminary data.</text>
</comment>
<feature type="domain" description="COPA/B TPR" evidence="20">
    <location>
        <begin position="611"/>
        <end position="767"/>
    </location>
</feature>
<evidence type="ECO:0000256" key="9">
    <source>
        <dbReference type="ARBA" id="ARBA00023034"/>
    </source>
</evidence>
<reference evidence="21 22" key="1">
    <citation type="journal article" date="2022" name="Nat. Ecol. Evol.">
        <title>A masculinizing supergene underlies an exaggerated male reproductive morph in a spider.</title>
        <authorList>
            <person name="Hendrickx F."/>
            <person name="De Corte Z."/>
            <person name="Sonet G."/>
            <person name="Van Belleghem S.M."/>
            <person name="Kostlbacher S."/>
            <person name="Vangestel C."/>
        </authorList>
    </citation>
    <scope>NUCLEOTIDE SEQUENCE [LARGE SCALE GENOMIC DNA]</scope>
    <source>
        <strain evidence="21">W744_W776</strain>
    </source>
</reference>
<comment type="subunit">
    <text evidence="14">Oligomeric complex that consists of at least the alpha, beta, beta', gamma, delta, epsilon and zeta subunits. Interacts with SCYL1. Interacts with JAGN1. Interacts with TMEM41B. Interacts with SVEP1. Probably interacts with PEX11A.</text>
</comment>
<dbReference type="GO" id="GO:0030126">
    <property type="term" value="C:COPI vesicle coat"/>
    <property type="evidence" value="ECO:0007669"/>
    <property type="project" value="UniProtKB-UniRule"/>
</dbReference>
<dbReference type="PROSITE" id="PS50294">
    <property type="entry name" value="WD_REPEATS_REGION"/>
    <property type="match status" value="5"/>
</dbReference>
<dbReference type="InterPro" id="IPR050844">
    <property type="entry name" value="Coatomer_complex_subunit"/>
</dbReference>
<dbReference type="CDD" id="cd22948">
    <property type="entry name" value="Coatomer_WDAD_alpha"/>
    <property type="match status" value="1"/>
</dbReference>
<dbReference type="AlphaFoldDB" id="A0AAV6UPQ5"/>
<comment type="function">
    <text evidence="13">Xenin stimulates exocrine pancreatic secretion. It inhibits pentagastrin-stimulated secretion of acid, to induce exocrine pancreatic secretion and to affect small and large intestinal motility. In the gut, xenin interacts with the neurotensin receptor.</text>
</comment>
<feature type="repeat" description="WD" evidence="17">
    <location>
        <begin position="131"/>
        <end position="165"/>
    </location>
</feature>
<keyword evidence="11" id="KW-0968">Cytoplasmic vesicle</keyword>
<dbReference type="InterPro" id="IPR056176">
    <property type="entry name" value="TPR_COPA_B"/>
</dbReference>
<keyword evidence="4 16" id="KW-0963">Cytoplasm</keyword>
<evidence type="ECO:0000256" key="1">
    <source>
        <dbReference type="ARBA" id="ARBA00004255"/>
    </source>
</evidence>
<keyword evidence="9 16" id="KW-0333">Golgi apparatus</keyword>
<evidence type="ECO:0000256" key="11">
    <source>
        <dbReference type="ARBA" id="ARBA00023329"/>
    </source>
</evidence>
<sequence>MLTKFETKSARVKGLSFHPKRPWILASLHNGIIQLWDYRMCTLLDKFDEHDGPVRGICFHNQQPLFVSGGDDYKIKVWNYKQRRCIFTLMGHLDYIRTTYFHHEYPWILSSSDDQTIRVWNWQSRTCICVLTGHNHYVMSAQFHQSEDLVVSASLDQTVRVWDISGLRKKNVAPGPGGLEEHLKNPSHTDLFGTSDAIVKHVLSHDRGVNWASFHPTMPLIVSGADDRLVKLWRMSDSKAWEVDTCRGHYNNVSSVLFHPRQDLILSNAEDKSIRVWDMVKRTTLSTFRRENDRFWIMTSHPSLNLFAAGHDGGMIIFKLERERPSFAVHNNLLYYVKDRYLRRLDFSASKDVGLLQLRGGNRSPVFSISYNHVENAVLVCTHTNNLDNSTYDLYMIPKEADSQLNEASDCRRSSGLTAVWIARNRFAVLDRTHNLVIKNMKNEVTKKVQAPSCDEIFYAGTGMLLLRDSDGLVLFDVQQNRLLATVKMARVKYVIWSSDMSHVAFFSKHVITICNRRLDVLCTIQENGRVKSGSWDDNSVLIYTTSNHIKYALTNGDHGIIRTLDVPIYITRIKDSNVYCLDRECRPRVLTIDPTEYRFKLALVNRKYEEVLHMVRNAKLVGQSIIAYLQKKGYPEVALHFVKDEKTRFALALECGNIEVALDAARILDDKACWEKLGEAALLHGNHQVVEMAYQRTKNFDKLSFLYLITGNLEKLKKMMKIAEIRKDTSGQFQNALYLGDVAERVKILKTCGQTSVAYLCAVTHGLDEEAESLKETMEKANISLPQPDPSAVLLHPPCPIHRSEENWPLLSVSKGFFDGAMGQRKTALAAEVADDNLAEGWGDDAELEMDEDGNVDVAISGEEKEGGWDIEDEDLELPPELETSASAVASGEEGYFVAPSRGMSQTQAWCNASKLVIDHILAGSFESAFRLLQDQIGVVNFEPFKPLFMTSYARSRTSFEGMSPVPPLCGYPLRNPHEINPKNAVPAIGCKLTTLIERLQSGYQLTTSGKFQEAIERFRTLLLSIPLLVVDSKQEISEAQQLLEICREYVLALSLELERKNLPKDTLEQQKRTCEMAAYFTHCKLESVHQILTLRTAVNLFFKLKNYKTAGSFARRLLELGPRQEVAQQTRKILLACEKNPVDQHQLLYDEHNPFSVCGQSYKPIYRGKPEVKCPLCQSSYFPEYSGSVCRVSVANLEGTIDKDHSLQSVEQKLLPNNILAYSFCLFFKLCVKWLR</sequence>
<dbReference type="GO" id="GO:0006886">
    <property type="term" value="P:intracellular protein transport"/>
    <property type="evidence" value="ECO:0007669"/>
    <property type="project" value="UniProtKB-UniRule"/>
</dbReference>
<keyword evidence="6" id="KW-0677">Repeat</keyword>
<dbReference type="PROSITE" id="PS50082">
    <property type="entry name" value="WD_REPEATS_2"/>
    <property type="match status" value="5"/>
</dbReference>
<evidence type="ECO:0000256" key="6">
    <source>
        <dbReference type="ARBA" id="ARBA00022737"/>
    </source>
</evidence>
<dbReference type="InterPro" id="IPR006692">
    <property type="entry name" value="Beta-prop_COPA/B_2nd"/>
</dbReference>
<dbReference type="PIRSF" id="PIRSF003354">
    <property type="entry name" value="Coatomer_alpha_subunit"/>
    <property type="match status" value="1"/>
</dbReference>
<keyword evidence="8 16" id="KW-0653">Protein transport</keyword>
<evidence type="ECO:0000256" key="10">
    <source>
        <dbReference type="ARBA" id="ARBA00023136"/>
    </source>
</evidence>
<dbReference type="PROSITE" id="PS00678">
    <property type="entry name" value="WD_REPEATS_1"/>
    <property type="match status" value="1"/>
</dbReference>
<dbReference type="PANTHER" id="PTHR19876:SF1">
    <property type="entry name" value="COATOMER SUBUNIT ALPHA"/>
    <property type="match status" value="1"/>
</dbReference>
<dbReference type="EMBL" id="JAFNEN010000326">
    <property type="protein sequence ID" value="KAG8185683.1"/>
    <property type="molecule type" value="Genomic_DNA"/>
</dbReference>
<protein>
    <recommendedName>
        <fullName evidence="15 16">Coatomer subunit alpha</fullName>
    </recommendedName>
</protein>